<dbReference type="InterPro" id="IPR005746">
    <property type="entry name" value="Thioredoxin"/>
</dbReference>
<feature type="active site" description="Nucleophile" evidence="8">
    <location>
        <position position="36"/>
    </location>
</feature>
<evidence type="ECO:0000256" key="4">
    <source>
        <dbReference type="ARBA" id="ARBA00023157"/>
    </source>
</evidence>
<dbReference type="NCBIfam" id="TIGR01068">
    <property type="entry name" value="thioredoxin"/>
    <property type="match status" value="1"/>
</dbReference>
<feature type="disulfide bond" description="Redox-active" evidence="9">
    <location>
        <begin position="33"/>
        <end position="36"/>
    </location>
</feature>
<keyword evidence="4 9" id="KW-1015">Disulfide bond</keyword>
<evidence type="ECO:0000256" key="5">
    <source>
        <dbReference type="ARBA" id="ARBA00023284"/>
    </source>
</evidence>
<dbReference type="SUPFAM" id="SSF52833">
    <property type="entry name" value="Thioredoxin-like"/>
    <property type="match status" value="1"/>
</dbReference>
<evidence type="ECO:0000259" key="10">
    <source>
        <dbReference type="PROSITE" id="PS51352"/>
    </source>
</evidence>
<evidence type="ECO:0000256" key="1">
    <source>
        <dbReference type="ARBA" id="ARBA00008987"/>
    </source>
</evidence>
<dbReference type="InterPro" id="IPR036249">
    <property type="entry name" value="Thioredoxin-like_sf"/>
</dbReference>
<keyword evidence="5 9" id="KW-0676">Redox-active center</keyword>
<evidence type="ECO:0000256" key="6">
    <source>
        <dbReference type="NCBIfam" id="TIGR01068"/>
    </source>
</evidence>
<sequence length="110" mass="12301">MSKNIIYSNDQQFQKDVLQSELPVLVDFYADWCPPCKMIAPFVDNLADEYAGKAKIVKVNIDENQEIAAALNIRNIPTLMSFKDGKMLARTAGAMPKPELAKLIDYAIHA</sequence>
<dbReference type="Pfam" id="PF00085">
    <property type="entry name" value="Thioredoxin"/>
    <property type="match status" value="1"/>
</dbReference>
<reference evidence="11 12" key="1">
    <citation type="submission" date="2017-06" db="EMBL/GenBank/DDBJ databases">
        <title>Neisseria chenwenguii sp. nov., isolated from the intestinal contents of Tibetan Plateau Pika in Yushu, Qinghai Province, China.</title>
        <authorList>
            <person name="Zhang G."/>
        </authorList>
    </citation>
    <scope>NUCLEOTIDE SEQUENCE [LARGE SCALE GENOMIC DNA]</scope>
    <source>
        <strain evidence="11 12">10023</strain>
    </source>
</reference>
<dbReference type="KEGG" id="nei:BG910_06045"/>
<dbReference type="EMBL" id="CP022278">
    <property type="protein sequence ID" value="ASK27357.1"/>
    <property type="molecule type" value="Genomic_DNA"/>
</dbReference>
<name>A0A220S1N9_9NEIS</name>
<dbReference type="PIRSF" id="PIRSF000077">
    <property type="entry name" value="Thioredoxin"/>
    <property type="match status" value="1"/>
</dbReference>
<dbReference type="PROSITE" id="PS00194">
    <property type="entry name" value="THIOREDOXIN_1"/>
    <property type="match status" value="1"/>
</dbReference>
<keyword evidence="12" id="KW-1185">Reference proteome</keyword>
<feature type="site" description="Contributes to redox potential value" evidence="8">
    <location>
        <position position="34"/>
    </location>
</feature>
<evidence type="ECO:0000256" key="2">
    <source>
        <dbReference type="ARBA" id="ARBA00022448"/>
    </source>
</evidence>
<dbReference type="InterPro" id="IPR013766">
    <property type="entry name" value="Thioredoxin_domain"/>
</dbReference>
<protein>
    <recommendedName>
        <fullName evidence="6 7">Thioredoxin</fullName>
    </recommendedName>
</protein>
<dbReference type="PANTHER" id="PTHR45663:SF11">
    <property type="entry name" value="GEO12009P1"/>
    <property type="match status" value="1"/>
</dbReference>
<keyword evidence="2" id="KW-0813">Transport</keyword>
<dbReference type="Proteomes" id="UP000198238">
    <property type="component" value="Chromosome"/>
</dbReference>
<dbReference type="FunFam" id="3.40.30.10:FF:000001">
    <property type="entry name" value="Thioredoxin"/>
    <property type="match status" value="1"/>
</dbReference>
<accession>A0A220S1N9</accession>
<dbReference type="InterPro" id="IPR017937">
    <property type="entry name" value="Thioredoxin_CS"/>
</dbReference>
<feature type="domain" description="Thioredoxin" evidence="10">
    <location>
        <begin position="1"/>
        <end position="109"/>
    </location>
</feature>
<evidence type="ECO:0000256" key="7">
    <source>
        <dbReference type="PIRNR" id="PIRNR000077"/>
    </source>
</evidence>
<feature type="site" description="Deprotonates C-terminal active site Cys" evidence="8">
    <location>
        <position position="27"/>
    </location>
</feature>
<gene>
    <name evidence="11" type="primary">trxA</name>
    <name evidence="11" type="ORF">BG910_06045</name>
</gene>
<dbReference type="Gene3D" id="3.40.30.10">
    <property type="entry name" value="Glutaredoxin"/>
    <property type="match status" value="1"/>
</dbReference>
<evidence type="ECO:0000313" key="11">
    <source>
        <dbReference type="EMBL" id="ASK27357.1"/>
    </source>
</evidence>
<organism evidence="11 12">
    <name type="scientific">Neisseria chenwenguii</name>
    <dbReference type="NCBI Taxonomy" id="1853278"/>
    <lineage>
        <taxon>Bacteria</taxon>
        <taxon>Pseudomonadati</taxon>
        <taxon>Pseudomonadota</taxon>
        <taxon>Betaproteobacteria</taxon>
        <taxon>Neisseriales</taxon>
        <taxon>Neisseriaceae</taxon>
        <taxon>Neisseria</taxon>
    </lineage>
</organism>
<evidence type="ECO:0000313" key="12">
    <source>
        <dbReference type="Proteomes" id="UP000198238"/>
    </source>
</evidence>
<dbReference type="GO" id="GO:0005829">
    <property type="term" value="C:cytosol"/>
    <property type="evidence" value="ECO:0007669"/>
    <property type="project" value="TreeGrafter"/>
</dbReference>
<dbReference type="AlphaFoldDB" id="A0A220S1N9"/>
<dbReference type="PROSITE" id="PS51352">
    <property type="entry name" value="THIOREDOXIN_2"/>
    <property type="match status" value="1"/>
</dbReference>
<feature type="site" description="Contributes to redox potential value" evidence="8">
    <location>
        <position position="35"/>
    </location>
</feature>
<evidence type="ECO:0000256" key="8">
    <source>
        <dbReference type="PIRSR" id="PIRSR000077-1"/>
    </source>
</evidence>
<feature type="active site" description="Nucleophile" evidence="8">
    <location>
        <position position="33"/>
    </location>
</feature>
<dbReference type="CDD" id="cd02947">
    <property type="entry name" value="TRX_family"/>
    <property type="match status" value="1"/>
</dbReference>
<keyword evidence="3" id="KW-0249">Electron transport</keyword>
<comment type="similarity">
    <text evidence="1 7">Belongs to the thioredoxin family.</text>
</comment>
<dbReference type="GO" id="GO:0015035">
    <property type="term" value="F:protein-disulfide reductase activity"/>
    <property type="evidence" value="ECO:0007669"/>
    <property type="project" value="UniProtKB-UniRule"/>
</dbReference>
<evidence type="ECO:0000256" key="3">
    <source>
        <dbReference type="ARBA" id="ARBA00022982"/>
    </source>
</evidence>
<dbReference type="PRINTS" id="PR00421">
    <property type="entry name" value="THIOREDOXIN"/>
</dbReference>
<dbReference type="PANTHER" id="PTHR45663">
    <property type="entry name" value="GEO12009P1"/>
    <property type="match status" value="1"/>
</dbReference>
<evidence type="ECO:0000256" key="9">
    <source>
        <dbReference type="PIRSR" id="PIRSR000077-4"/>
    </source>
</evidence>
<dbReference type="GO" id="GO:0045454">
    <property type="term" value="P:cell redox homeostasis"/>
    <property type="evidence" value="ECO:0007669"/>
    <property type="project" value="TreeGrafter"/>
</dbReference>
<proteinExistence type="inferred from homology"/>
<dbReference type="RefSeq" id="WP_089036067.1">
    <property type="nucleotide sequence ID" value="NZ_CP022278.1"/>
</dbReference>